<feature type="binding site" evidence="7">
    <location>
        <position position="321"/>
    </location>
    <ligand>
        <name>4-imidazolone-5-propanoate</name>
        <dbReference type="ChEBI" id="CHEBI:77893"/>
    </ligand>
</feature>
<evidence type="ECO:0000256" key="5">
    <source>
        <dbReference type="ARBA" id="ARBA00022833"/>
    </source>
</evidence>
<evidence type="ECO:0000313" key="9">
    <source>
        <dbReference type="EMBL" id="SFK93984.1"/>
    </source>
</evidence>
<dbReference type="GO" id="GO:0008270">
    <property type="term" value="F:zinc ion binding"/>
    <property type="evidence" value="ECO:0007669"/>
    <property type="project" value="UniProtKB-UniRule"/>
</dbReference>
<comment type="catalytic activity">
    <reaction evidence="7">
        <text>4-imidazolone-5-propanoate + H2O = N-formimidoyl-L-glutamate</text>
        <dbReference type="Rhea" id="RHEA:23660"/>
        <dbReference type="ChEBI" id="CHEBI:15377"/>
        <dbReference type="ChEBI" id="CHEBI:58928"/>
        <dbReference type="ChEBI" id="CHEBI:77893"/>
        <dbReference type="EC" id="3.5.2.7"/>
    </reaction>
</comment>
<feature type="binding site" evidence="7">
    <location>
        <position position="79"/>
    </location>
    <ligand>
        <name>4-imidazolone-5-propanoate</name>
        <dbReference type="ChEBI" id="CHEBI:77893"/>
    </ligand>
</feature>
<dbReference type="InterPro" id="IPR006680">
    <property type="entry name" value="Amidohydro-rel"/>
</dbReference>
<evidence type="ECO:0000256" key="1">
    <source>
        <dbReference type="ARBA" id="ARBA00012864"/>
    </source>
</evidence>
<feature type="binding site" evidence="7">
    <location>
        <position position="70"/>
    </location>
    <ligand>
        <name>Fe(3+)</name>
        <dbReference type="ChEBI" id="CHEBI:29034"/>
    </ligand>
</feature>
<dbReference type="SUPFAM" id="SSF51556">
    <property type="entry name" value="Metallo-dependent hydrolases"/>
    <property type="match status" value="1"/>
</dbReference>
<dbReference type="Proteomes" id="UP000199473">
    <property type="component" value="Unassembled WGS sequence"/>
</dbReference>
<organism evidence="9 10">
    <name type="scientific">Falsiroseomonas stagni DSM 19981</name>
    <dbReference type="NCBI Taxonomy" id="1123062"/>
    <lineage>
        <taxon>Bacteria</taxon>
        <taxon>Pseudomonadati</taxon>
        <taxon>Pseudomonadota</taxon>
        <taxon>Alphaproteobacteria</taxon>
        <taxon>Acetobacterales</taxon>
        <taxon>Roseomonadaceae</taxon>
        <taxon>Falsiroseomonas</taxon>
    </lineage>
</organism>
<dbReference type="OrthoDB" id="9776455at2"/>
<accession>A0A1I4DK47</accession>
<reference evidence="9 10" key="1">
    <citation type="submission" date="2016-10" db="EMBL/GenBank/DDBJ databases">
        <authorList>
            <person name="de Groot N.N."/>
        </authorList>
    </citation>
    <scope>NUCLEOTIDE SEQUENCE [LARGE SCALE GENOMIC DNA]</scope>
    <source>
        <strain evidence="9 10">DSM 19981</strain>
    </source>
</reference>
<gene>
    <name evidence="7" type="primary">hutI</name>
    <name evidence="9" type="ORF">SAMN02745775_111113</name>
</gene>
<keyword evidence="4 7" id="KW-0369">Histidine metabolism</keyword>
<feature type="binding site" evidence="7">
    <location>
        <position position="241"/>
    </location>
    <ligand>
        <name>Fe(3+)</name>
        <dbReference type="ChEBI" id="CHEBI:29034"/>
    </ligand>
</feature>
<dbReference type="GO" id="GO:0005737">
    <property type="term" value="C:cytoplasm"/>
    <property type="evidence" value="ECO:0007669"/>
    <property type="project" value="UniProtKB-SubCell"/>
</dbReference>
<feature type="binding site" evidence="7">
    <location>
        <position position="72"/>
    </location>
    <ligand>
        <name>Fe(3+)</name>
        <dbReference type="ChEBI" id="CHEBI:29034"/>
    </ligand>
</feature>
<dbReference type="HAMAP" id="MF_00372">
    <property type="entry name" value="HutI"/>
    <property type="match status" value="1"/>
</dbReference>
<evidence type="ECO:0000259" key="8">
    <source>
        <dbReference type="Pfam" id="PF01979"/>
    </source>
</evidence>
<keyword evidence="2 7" id="KW-0479">Metal-binding</keyword>
<dbReference type="UniPathway" id="UPA00379">
    <property type="reaction ID" value="UER00551"/>
</dbReference>
<keyword evidence="6 7" id="KW-0408">Iron</keyword>
<dbReference type="GO" id="GO:0050480">
    <property type="term" value="F:imidazolonepropionase activity"/>
    <property type="evidence" value="ECO:0007669"/>
    <property type="project" value="UniProtKB-UniRule"/>
</dbReference>
<dbReference type="Gene3D" id="2.30.40.10">
    <property type="entry name" value="Urease, subunit C, domain 1"/>
    <property type="match status" value="1"/>
</dbReference>
<feature type="binding site" evidence="7">
    <location>
        <position position="316"/>
    </location>
    <ligand>
        <name>Fe(3+)</name>
        <dbReference type="ChEBI" id="CHEBI:29034"/>
    </ligand>
</feature>
<dbReference type="GO" id="GO:0019556">
    <property type="term" value="P:L-histidine catabolic process to glutamate and formamide"/>
    <property type="evidence" value="ECO:0007669"/>
    <property type="project" value="UniProtKB-UniRule"/>
</dbReference>
<feature type="binding site" evidence="7">
    <location>
        <position position="244"/>
    </location>
    <ligand>
        <name>4-imidazolone-5-propanoate</name>
        <dbReference type="ChEBI" id="CHEBI:77893"/>
    </ligand>
</feature>
<keyword evidence="10" id="KW-1185">Reference proteome</keyword>
<dbReference type="Pfam" id="PF01979">
    <property type="entry name" value="Amidohydro_1"/>
    <property type="match status" value="1"/>
</dbReference>
<keyword evidence="7" id="KW-0963">Cytoplasm</keyword>
<evidence type="ECO:0000313" key="10">
    <source>
        <dbReference type="Proteomes" id="UP000199473"/>
    </source>
</evidence>
<protein>
    <recommendedName>
        <fullName evidence="1 7">Imidazolonepropionase</fullName>
        <ecNumber evidence="1 7">3.5.2.7</ecNumber>
    </recommendedName>
    <alternativeName>
        <fullName evidence="7">Imidazolone-5-propionate hydrolase</fullName>
    </alternativeName>
</protein>
<name>A0A1I4DK47_9PROT</name>
<dbReference type="Gene3D" id="3.20.20.140">
    <property type="entry name" value="Metal-dependent hydrolases"/>
    <property type="match status" value="1"/>
</dbReference>
<dbReference type="STRING" id="1123062.SAMN02745775_111113"/>
<feature type="binding site" evidence="7">
    <location>
        <position position="318"/>
    </location>
    <ligand>
        <name>N-formimidoyl-L-glutamate</name>
        <dbReference type="ChEBI" id="CHEBI:58928"/>
    </ligand>
</feature>
<dbReference type="SUPFAM" id="SSF51338">
    <property type="entry name" value="Composite domain of metallo-dependent hydrolases"/>
    <property type="match status" value="1"/>
</dbReference>
<evidence type="ECO:0000256" key="3">
    <source>
        <dbReference type="ARBA" id="ARBA00022801"/>
    </source>
</evidence>
<comment type="cofactor">
    <cofactor evidence="7">
        <name>Zn(2+)</name>
        <dbReference type="ChEBI" id="CHEBI:29105"/>
    </cofactor>
    <cofactor evidence="7">
        <name>Fe(3+)</name>
        <dbReference type="ChEBI" id="CHEBI:29034"/>
    </cofactor>
    <text evidence="7">Binds 1 zinc or iron ion per subunit.</text>
</comment>
<proteinExistence type="inferred from homology"/>
<feature type="binding site" evidence="7">
    <location>
        <position position="241"/>
    </location>
    <ligand>
        <name>Zn(2+)</name>
        <dbReference type="ChEBI" id="CHEBI:29105"/>
    </ligand>
</feature>
<comment type="pathway">
    <text evidence="7">Amino-acid degradation; L-histidine degradation into L-glutamate; N-formimidoyl-L-glutamate from L-histidine: step 3/3.</text>
</comment>
<dbReference type="NCBIfam" id="TIGR01224">
    <property type="entry name" value="hutI"/>
    <property type="match status" value="1"/>
</dbReference>
<sequence length="401" mass="42098">MSFDRVWTDAHVATMVARDGDPLGIIEDGAIAAKDGRIAWVGRRRDLPDGAAITTRCDGAWILPGLIDCHTHLVFAGDRAREFELRLEGASYEAIAKAGGGILSTVRATRAATEEELVASALPRLDELLAQGVTTVEIKSGYGLDLGTEAQMLRAARRMAAQRPVSVLTSLLAAHAVPPEYPGRRADFARHVAKDILPAIAAEGLADAVDAFTDSVIGFDAEETSWVFDAAKAAGLPVKLHADQLRDDGGAALSARYGALSADHIEYANAEGIAAMAKAGTVGVLLPGAYYFIRETHPPDIAAMRAAGLRMALATDCNPGSCPSPNLLLMLNLGCTLFRLTVAEALAGVTTHAAAALGLSDRGALAPGLRCDLALFAISRPAELCYWLGRNPCIGRVVVGQ</sequence>
<dbReference type="InterPro" id="IPR005920">
    <property type="entry name" value="HutI"/>
</dbReference>
<dbReference type="InterPro" id="IPR011059">
    <property type="entry name" value="Metal-dep_hydrolase_composite"/>
</dbReference>
<feature type="binding site" evidence="7">
    <location>
        <position position="320"/>
    </location>
    <ligand>
        <name>N-formimidoyl-L-glutamate</name>
        <dbReference type="ChEBI" id="CHEBI:58928"/>
    </ligand>
</feature>
<dbReference type="GO" id="GO:0019557">
    <property type="term" value="P:L-histidine catabolic process to glutamate and formate"/>
    <property type="evidence" value="ECO:0007669"/>
    <property type="project" value="UniProtKB-UniPathway"/>
</dbReference>
<feature type="domain" description="Amidohydrolase-related" evidence="8">
    <location>
        <begin position="61"/>
        <end position="378"/>
    </location>
</feature>
<feature type="binding site" evidence="7">
    <location>
        <position position="142"/>
    </location>
    <ligand>
        <name>4-imidazolone-5-propanoate</name>
        <dbReference type="ChEBI" id="CHEBI:77893"/>
    </ligand>
</feature>
<dbReference type="PANTHER" id="PTHR42752:SF1">
    <property type="entry name" value="IMIDAZOLONEPROPIONASE-RELATED"/>
    <property type="match status" value="1"/>
</dbReference>
<keyword evidence="3 7" id="KW-0378">Hydrolase</keyword>
<evidence type="ECO:0000256" key="7">
    <source>
        <dbReference type="HAMAP-Rule" id="MF_00372"/>
    </source>
</evidence>
<comment type="similarity">
    <text evidence="7">Belongs to the metallo-dependent hydrolases superfamily. HutI family.</text>
</comment>
<feature type="binding site" evidence="7">
    <location>
        <position position="70"/>
    </location>
    <ligand>
        <name>Zn(2+)</name>
        <dbReference type="ChEBI" id="CHEBI:29105"/>
    </ligand>
</feature>
<dbReference type="FunFam" id="3.20.20.140:FF:000007">
    <property type="entry name" value="Imidazolonepropionase"/>
    <property type="match status" value="1"/>
</dbReference>
<feature type="binding site" evidence="7">
    <location>
        <position position="316"/>
    </location>
    <ligand>
        <name>Zn(2+)</name>
        <dbReference type="ChEBI" id="CHEBI:29105"/>
    </ligand>
</feature>
<dbReference type="AlphaFoldDB" id="A0A1I4DK47"/>
<comment type="function">
    <text evidence="7">Catalyzes the hydrolytic cleavage of the carbon-nitrogen bond in imidazolone-5-propanoate to yield N-formimidoyl-L-glutamate. It is the third step in the universal histidine degradation pathway.</text>
</comment>
<evidence type="ECO:0000256" key="2">
    <source>
        <dbReference type="ARBA" id="ARBA00022723"/>
    </source>
</evidence>
<dbReference type="GO" id="GO:0005506">
    <property type="term" value="F:iron ion binding"/>
    <property type="evidence" value="ECO:0007669"/>
    <property type="project" value="UniProtKB-UniRule"/>
</dbReference>
<evidence type="ECO:0000256" key="4">
    <source>
        <dbReference type="ARBA" id="ARBA00022808"/>
    </source>
</evidence>
<feature type="binding site" evidence="7">
    <location>
        <position position="175"/>
    </location>
    <ligand>
        <name>4-imidazolone-5-propanoate</name>
        <dbReference type="ChEBI" id="CHEBI:77893"/>
    </ligand>
</feature>
<dbReference type="PANTHER" id="PTHR42752">
    <property type="entry name" value="IMIDAZOLONEPROPIONASE"/>
    <property type="match status" value="1"/>
</dbReference>
<feature type="binding site" evidence="7">
    <location>
        <position position="142"/>
    </location>
    <ligand>
        <name>N-formimidoyl-L-glutamate</name>
        <dbReference type="ChEBI" id="CHEBI:58928"/>
    </ligand>
</feature>
<comment type="subcellular location">
    <subcellularLocation>
        <location evidence="7">Cytoplasm</location>
    </subcellularLocation>
</comment>
<feature type="binding site" evidence="7">
    <location>
        <position position="72"/>
    </location>
    <ligand>
        <name>Zn(2+)</name>
        <dbReference type="ChEBI" id="CHEBI:29105"/>
    </ligand>
</feature>
<dbReference type="InterPro" id="IPR032466">
    <property type="entry name" value="Metal_Hydrolase"/>
</dbReference>
<dbReference type="EC" id="3.5.2.7" evidence="1 7"/>
<evidence type="ECO:0000256" key="6">
    <source>
        <dbReference type="ARBA" id="ARBA00023004"/>
    </source>
</evidence>
<dbReference type="RefSeq" id="WP_092962198.1">
    <property type="nucleotide sequence ID" value="NZ_FOSQ01000011.1"/>
</dbReference>
<keyword evidence="5 7" id="KW-0862">Zinc</keyword>
<dbReference type="EMBL" id="FOSQ01000011">
    <property type="protein sequence ID" value="SFK93984.1"/>
    <property type="molecule type" value="Genomic_DNA"/>
</dbReference>